<protein>
    <submittedName>
        <fullName evidence="1">Uncharacterized protein</fullName>
    </submittedName>
</protein>
<accession>A0ABY9GX30</accession>
<dbReference type="EMBL" id="CP117430">
    <property type="protein sequence ID" value="WLI20076.1"/>
    <property type="molecule type" value="Genomic_DNA"/>
</dbReference>
<proteinExistence type="predicted"/>
<sequence>MDRRQINVGWCVASLSLDMASVRYRALLPLLALEAQGFICSLFTSRGPVNLESLDALVIVKAFSVESLALVQRARALNIPVIIDLCDNIFVPGYGKGPLGTHGEMFTRMAQLATAVVTTTEPLADVIKAHVPGVVVHVIPDGLASETVTDEGSKLIEGARAIEKNTAPSLWRNRLKKLSNEIKDSGGIHTFKRLLKMFKHLLKKQLQLVRKKRGRDGSIATVMAIPRALLRPLRKQVVSFKKATVVAAPVIIPVISNTPARDPSKTMYLLWFGNHGADYAAFGMLDLLLIQNALEAIALEYPVELVVISNNAAKYERFIKPMAIASRYVEWSINVLDDWMAVSRVVLIPNSCDPFSVCKSANRTVHALIQGIPVVATATPALSPLAGSIMTGDFLQGLRRYLSSTENGRQDVALARTLIEQHFSSAVIGSLWRDALQSVIAQSSGAADVHGAEVLVVLHLVQDLDLALPIILELKQREIAVQVVCSHALLKASPRVMKTLSLHQSNVRVVSATEPLVSFRFGSRTRALLTVSETNLSPHQFSRTLTEAAKVAGIMTATLQHGLENVGLTYSDKIHSIDRVNFAADRIYLWGGLDTLHADVSAATRAKCVAIGCSKVGRDESANLDALIAPEACVVGVFENLHWHRYSEAYRQFFLEGVTSLADQFPSVTFLIKPHHAGLWLTSRYKGDKPVASNLIIADPKQAEWERYTAGGLLGRMKAVITSPSTVALDAAARGLPVAVVKGDLDTDTYAPLYTIEQMANWSAFIECVLDESQAPELKHLSERFVNRMVLEGDAAARLVDDLLSTSMLNDVSA</sequence>
<keyword evidence="2" id="KW-1185">Reference proteome</keyword>
<dbReference type="RefSeq" id="WP_305425815.1">
    <property type="nucleotide sequence ID" value="NZ_CP117430.1"/>
</dbReference>
<evidence type="ECO:0000313" key="2">
    <source>
        <dbReference type="Proteomes" id="UP001230768"/>
    </source>
</evidence>
<gene>
    <name evidence="1" type="ORF">PSH88_08600</name>
</gene>
<dbReference type="Proteomes" id="UP001230768">
    <property type="component" value="Chromosome"/>
</dbReference>
<organism evidence="1 2">
    <name type="scientific">Pseudomonas wuhanensis</name>
    <dbReference type="NCBI Taxonomy" id="2954098"/>
    <lineage>
        <taxon>Bacteria</taxon>
        <taxon>Pseudomonadati</taxon>
        <taxon>Pseudomonadota</taxon>
        <taxon>Gammaproteobacteria</taxon>
        <taxon>Pseudomonadales</taxon>
        <taxon>Pseudomonadaceae</taxon>
        <taxon>Pseudomonas</taxon>
    </lineage>
</organism>
<name>A0ABY9GX30_9PSED</name>
<reference evidence="1 2" key="1">
    <citation type="submission" date="2023-02" db="EMBL/GenBank/DDBJ databases">
        <title>Evolution of Hrp T3SS in non-pathogenic Pseudomonas fluorescens.</title>
        <authorList>
            <person name="Liao K."/>
            <person name="Wei H."/>
            <person name="Gu Y."/>
        </authorList>
    </citation>
    <scope>NUCLEOTIDE SEQUENCE [LARGE SCALE GENOMIC DNA]</scope>
    <source>
        <strain evidence="1 2">FP607</strain>
    </source>
</reference>
<evidence type="ECO:0000313" key="1">
    <source>
        <dbReference type="EMBL" id="WLI20076.1"/>
    </source>
</evidence>